<dbReference type="Pfam" id="PF13091">
    <property type="entry name" value="PLDc_2"/>
    <property type="match status" value="1"/>
</dbReference>
<dbReference type="AlphaFoldDB" id="A0A2R5F9V6"/>
<evidence type="ECO:0000256" key="5">
    <source>
        <dbReference type="ARBA" id="ARBA00022963"/>
    </source>
</evidence>
<dbReference type="GO" id="GO:0016891">
    <property type="term" value="F:RNA endonuclease activity producing 5'-phosphomonoesters, hydrolytic mechanism"/>
    <property type="evidence" value="ECO:0007669"/>
    <property type="project" value="TreeGrafter"/>
</dbReference>
<dbReference type="OrthoDB" id="5294698at2"/>
<comment type="catalytic activity">
    <reaction evidence="1">
        <text>a 1,2-diacyl-sn-glycero-3-phosphocholine + H2O = a 1,2-diacyl-sn-glycero-3-phosphate + choline + H(+)</text>
        <dbReference type="Rhea" id="RHEA:14445"/>
        <dbReference type="ChEBI" id="CHEBI:15354"/>
        <dbReference type="ChEBI" id="CHEBI:15377"/>
        <dbReference type="ChEBI" id="CHEBI:15378"/>
        <dbReference type="ChEBI" id="CHEBI:57643"/>
        <dbReference type="ChEBI" id="CHEBI:58608"/>
        <dbReference type="EC" id="3.1.4.4"/>
    </reaction>
</comment>
<reference evidence="9 10" key="1">
    <citation type="journal article" date="2018" name="Environ. Microbiol.">
        <title>Isolation and genomic characterization of Novimethylophilus kurashikiensis gen. nov. sp. nov., a new lanthanide-dependent methylotrophic species of Methylophilaceae.</title>
        <authorList>
            <person name="Lv H."/>
            <person name="Sahin N."/>
            <person name="Tani A."/>
        </authorList>
    </citation>
    <scope>NUCLEOTIDE SEQUENCE [LARGE SCALE GENOMIC DNA]</scope>
    <source>
        <strain evidence="9 10">La2-4</strain>
    </source>
</reference>
<evidence type="ECO:0000256" key="7">
    <source>
        <dbReference type="SAM" id="SignalP"/>
    </source>
</evidence>
<dbReference type="PANTHER" id="PTHR43856">
    <property type="entry name" value="CARDIOLIPIN HYDROLASE"/>
    <property type="match status" value="1"/>
</dbReference>
<dbReference type="GO" id="GO:0006793">
    <property type="term" value="P:phosphorus metabolic process"/>
    <property type="evidence" value="ECO:0007669"/>
    <property type="project" value="UniProtKB-ARBA"/>
</dbReference>
<comment type="caution">
    <text evidence="9">The sequence shown here is derived from an EMBL/GenBank/DDBJ whole genome shotgun (WGS) entry which is preliminary data.</text>
</comment>
<proteinExistence type="inferred from homology"/>
<feature type="chain" id="PRO_5015353258" description="phospholipase D" evidence="7">
    <location>
        <begin position="26"/>
        <end position="194"/>
    </location>
</feature>
<sequence length="194" mass="20999">MKIPKHSLITLLAFLTSLAIAPAKAFDLHIGQTANPTTQVSARAAFTPGDNVAGQISDAIRNARRQVLVQAYSFTHDGIAKALIDAQRRGVEVKVIADQGDAEKMERGQILRMASAGVPVWLDGVHQIAHNKIVIIDAGTTSATVITGSFNFTKAAQNKNAENMVFLSGSEKLADDYVRNWQAHLVHSQPLRLH</sequence>
<organism evidence="9 10">
    <name type="scientific">Novimethylophilus kurashikiensis</name>
    <dbReference type="NCBI Taxonomy" id="1825523"/>
    <lineage>
        <taxon>Bacteria</taxon>
        <taxon>Pseudomonadati</taxon>
        <taxon>Pseudomonadota</taxon>
        <taxon>Betaproteobacteria</taxon>
        <taxon>Nitrosomonadales</taxon>
        <taxon>Methylophilaceae</taxon>
        <taxon>Novimethylophilus</taxon>
    </lineage>
</organism>
<feature type="domain" description="PLD phosphodiesterase" evidence="8">
    <location>
        <begin position="125"/>
        <end position="156"/>
    </location>
</feature>
<dbReference type="InterPro" id="IPR051406">
    <property type="entry name" value="PLD_domain"/>
</dbReference>
<dbReference type="InterPro" id="IPR025202">
    <property type="entry name" value="PLD-like_dom"/>
</dbReference>
<dbReference type="PANTHER" id="PTHR43856:SF1">
    <property type="entry name" value="MITOCHONDRIAL CARDIOLIPIN HYDROLASE"/>
    <property type="match status" value="1"/>
</dbReference>
<evidence type="ECO:0000256" key="4">
    <source>
        <dbReference type="ARBA" id="ARBA00022801"/>
    </source>
</evidence>
<keyword evidence="4" id="KW-0378">Hydrolase</keyword>
<keyword evidence="10" id="KW-1185">Reference proteome</keyword>
<evidence type="ECO:0000256" key="1">
    <source>
        <dbReference type="ARBA" id="ARBA00000798"/>
    </source>
</evidence>
<dbReference type="Gene3D" id="3.30.870.10">
    <property type="entry name" value="Endonuclease Chain A"/>
    <property type="match status" value="1"/>
</dbReference>
<evidence type="ECO:0000256" key="6">
    <source>
        <dbReference type="ARBA" id="ARBA00023098"/>
    </source>
</evidence>
<evidence type="ECO:0000256" key="3">
    <source>
        <dbReference type="ARBA" id="ARBA00012027"/>
    </source>
</evidence>
<evidence type="ECO:0000256" key="2">
    <source>
        <dbReference type="ARBA" id="ARBA00008664"/>
    </source>
</evidence>
<dbReference type="EMBL" id="BDOQ01000003">
    <property type="protein sequence ID" value="GBG13471.1"/>
    <property type="molecule type" value="Genomic_DNA"/>
</dbReference>
<dbReference type="EC" id="3.1.4.4" evidence="3"/>
<dbReference type="Proteomes" id="UP000245081">
    <property type="component" value="Unassembled WGS sequence"/>
</dbReference>
<keyword evidence="5" id="KW-0442">Lipid degradation</keyword>
<dbReference type="CDD" id="cd09170">
    <property type="entry name" value="PLDc_Nuc"/>
    <property type="match status" value="1"/>
</dbReference>
<keyword evidence="7" id="KW-0732">Signal</keyword>
<evidence type="ECO:0000313" key="10">
    <source>
        <dbReference type="Proteomes" id="UP000245081"/>
    </source>
</evidence>
<dbReference type="SUPFAM" id="SSF56024">
    <property type="entry name" value="Phospholipase D/nuclease"/>
    <property type="match status" value="1"/>
</dbReference>
<evidence type="ECO:0000313" key="9">
    <source>
        <dbReference type="EMBL" id="GBG13471.1"/>
    </source>
</evidence>
<dbReference type="InterPro" id="IPR001736">
    <property type="entry name" value="PLipase_D/transphosphatidylase"/>
</dbReference>
<gene>
    <name evidence="9" type="ORF">NMK_1018</name>
</gene>
<comment type="similarity">
    <text evidence="2">Belongs to the phospholipase D family.</text>
</comment>
<accession>A0A2R5F9V6</accession>
<feature type="signal peptide" evidence="7">
    <location>
        <begin position="1"/>
        <end position="25"/>
    </location>
</feature>
<evidence type="ECO:0000259" key="8">
    <source>
        <dbReference type="PROSITE" id="PS50035"/>
    </source>
</evidence>
<dbReference type="GO" id="GO:0004630">
    <property type="term" value="F:phospholipase D activity"/>
    <property type="evidence" value="ECO:0007669"/>
    <property type="project" value="UniProtKB-EC"/>
</dbReference>
<name>A0A2R5F9V6_9PROT</name>
<dbReference type="RefSeq" id="WP_109014670.1">
    <property type="nucleotide sequence ID" value="NZ_BDOQ01000003.1"/>
</dbReference>
<dbReference type="PROSITE" id="PS50035">
    <property type="entry name" value="PLD"/>
    <property type="match status" value="1"/>
</dbReference>
<keyword evidence="6" id="KW-0443">Lipid metabolism</keyword>
<protein>
    <recommendedName>
        <fullName evidence="3">phospholipase D</fullName>
        <ecNumber evidence="3">3.1.4.4</ecNumber>
    </recommendedName>
</protein>
<dbReference type="GO" id="GO:0016042">
    <property type="term" value="P:lipid catabolic process"/>
    <property type="evidence" value="ECO:0007669"/>
    <property type="project" value="UniProtKB-KW"/>
</dbReference>